<organism evidence="1 2">
    <name type="scientific">Pseudobacteriovorax antillogorgiicola</name>
    <dbReference type="NCBI Taxonomy" id="1513793"/>
    <lineage>
        <taxon>Bacteria</taxon>
        <taxon>Pseudomonadati</taxon>
        <taxon>Bdellovibrionota</taxon>
        <taxon>Oligoflexia</taxon>
        <taxon>Oligoflexales</taxon>
        <taxon>Pseudobacteriovoracaceae</taxon>
        <taxon>Pseudobacteriovorax</taxon>
    </lineage>
</organism>
<dbReference type="PANTHER" id="PTHR34822">
    <property type="entry name" value="GRPB DOMAIN PROTEIN (AFU_ORTHOLOGUE AFUA_1G01530)"/>
    <property type="match status" value="1"/>
</dbReference>
<evidence type="ECO:0000313" key="1">
    <source>
        <dbReference type="EMBL" id="SMF82197.1"/>
    </source>
</evidence>
<dbReference type="SUPFAM" id="SSF81301">
    <property type="entry name" value="Nucleotidyltransferase"/>
    <property type="match status" value="1"/>
</dbReference>
<dbReference type="EMBL" id="FWZT01000040">
    <property type="protein sequence ID" value="SMF82197.1"/>
    <property type="molecule type" value="Genomic_DNA"/>
</dbReference>
<dbReference type="STRING" id="1513793.SAMN06296036_1407"/>
<keyword evidence="2" id="KW-1185">Reference proteome</keyword>
<reference evidence="2" key="1">
    <citation type="submission" date="2017-04" db="EMBL/GenBank/DDBJ databases">
        <authorList>
            <person name="Varghese N."/>
            <person name="Submissions S."/>
        </authorList>
    </citation>
    <scope>NUCLEOTIDE SEQUENCE [LARGE SCALE GENOMIC DNA]</scope>
    <source>
        <strain evidence="2">RKEM611</strain>
    </source>
</reference>
<dbReference type="Proteomes" id="UP000192907">
    <property type="component" value="Unassembled WGS sequence"/>
</dbReference>
<dbReference type="AlphaFoldDB" id="A0A1Y6CPT1"/>
<proteinExistence type="predicted"/>
<dbReference type="GO" id="GO:0016740">
    <property type="term" value="F:transferase activity"/>
    <property type="evidence" value="ECO:0007669"/>
    <property type="project" value="UniProtKB-KW"/>
</dbReference>
<accession>A0A1Y6CPT1</accession>
<keyword evidence="1" id="KW-0808">Transferase</keyword>
<dbReference type="RefSeq" id="WP_132326075.1">
    <property type="nucleotide sequence ID" value="NZ_FWZT01000040.1"/>
</dbReference>
<dbReference type="PANTHER" id="PTHR34822:SF1">
    <property type="entry name" value="GRPB FAMILY PROTEIN"/>
    <property type="match status" value="1"/>
</dbReference>
<name>A0A1Y6CPT1_9BACT</name>
<gene>
    <name evidence="1" type="ORF">SAMN06296036_1407</name>
</gene>
<protein>
    <submittedName>
        <fullName evidence="1">GrpB domain, predicted nucleotidyltransferase, UPF0157 family</fullName>
    </submittedName>
</protein>
<dbReference type="InterPro" id="IPR007344">
    <property type="entry name" value="GrpB/CoaE"/>
</dbReference>
<dbReference type="OrthoDB" id="9799092at2"/>
<sequence>MVFMNYDEYSAKNHLLFSKLKVEIELVLPSAKVEHIGSSSILGAISKGDLDIFVGVDPGSFNRSLAAIQELDFRIKEDTLRTSDLCMLEHNTLSDVAIQLVSLGSEFDFFVSFRDALRQHPKLLHEYNSLKLDHSGSDVSTYRRAKSSFIAKVLQAHSKDKEQI</sequence>
<dbReference type="Gene3D" id="3.30.460.10">
    <property type="entry name" value="Beta Polymerase, domain 2"/>
    <property type="match status" value="1"/>
</dbReference>
<evidence type="ECO:0000313" key="2">
    <source>
        <dbReference type="Proteomes" id="UP000192907"/>
    </source>
</evidence>
<dbReference type="InterPro" id="IPR043519">
    <property type="entry name" value="NT_sf"/>
</dbReference>
<dbReference type="Pfam" id="PF04229">
    <property type="entry name" value="GrpB"/>
    <property type="match status" value="1"/>
</dbReference>